<keyword evidence="2" id="KW-1185">Reference proteome</keyword>
<comment type="caution">
    <text evidence="1">The sequence shown here is derived from an EMBL/GenBank/DDBJ whole genome shotgun (WGS) entry which is preliminary data.</text>
</comment>
<dbReference type="EMBL" id="JAODUO010002148">
    <property type="protein sequence ID" value="KAK2154675.1"/>
    <property type="molecule type" value="Genomic_DNA"/>
</dbReference>
<reference evidence="1" key="1">
    <citation type="journal article" date="2023" name="Mol. Biol. Evol.">
        <title>Third-Generation Sequencing Reveals the Adaptive Role of the Epigenome in Three Deep-Sea Polychaetes.</title>
        <authorList>
            <person name="Perez M."/>
            <person name="Aroh O."/>
            <person name="Sun Y."/>
            <person name="Lan Y."/>
            <person name="Juniper S.K."/>
            <person name="Young C.R."/>
            <person name="Angers B."/>
            <person name="Qian P.Y."/>
        </authorList>
    </citation>
    <scope>NUCLEOTIDE SEQUENCE</scope>
    <source>
        <strain evidence="1">R07B-5</strain>
    </source>
</reference>
<sequence>VAFAETFQQFFVEKIANIRRAIDSRAVNASTCDRQPREYYQHAQLCEFTQATTTDLRHRFAVACEIMRPRPDTNEPAKRKYRHNSISLYRHRQNVPAATKHATVTPILKKRGLDVNSLANYRPISMLRHGVLLVLLDAVDSRHGVLLVLVRRAWISGWVCGEAWGPVASFWGGPGGTRGAGPAFLAGQGLRARAGEMRYGTRFGAVNPASGKGVTGPGIPAPRGPWDPACGEKARGPFRWEARRGFGNPAGWRGGLTLFHPVNGAVPWFPPLFKPGGPCRGPLVNGGGRPPVSL</sequence>
<organism evidence="1 2">
    <name type="scientific">Ridgeia piscesae</name>
    <name type="common">Tubeworm</name>
    <dbReference type="NCBI Taxonomy" id="27915"/>
    <lineage>
        <taxon>Eukaryota</taxon>
        <taxon>Metazoa</taxon>
        <taxon>Spiralia</taxon>
        <taxon>Lophotrochozoa</taxon>
        <taxon>Annelida</taxon>
        <taxon>Polychaeta</taxon>
        <taxon>Sedentaria</taxon>
        <taxon>Canalipalpata</taxon>
        <taxon>Sabellida</taxon>
        <taxon>Siboglinidae</taxon>
        <taxon>Ridgeia</taxon>
    </lineage>
</organism>
<name>A0AAD9N2U2_RIDPI</name>
<feature type="non-terminal residue" evidence="1">
    <location>
        <position position="294"/>
    </location>
</feature>
<evidence type="ECO:0000313" key="2">
    <source>
        <dbReference type="Proteomes" id="UP001209878"/>
    </source>
</evidence>
<evidence type="ECO:0000313" key="1">
    <source>
        <dbReference type="EMBL" id="KAK2154675.1"/>
    </source>
</evidence>
<protein>
    <submittedName>
        <fullName evidence="1">Uncharacterized protein</fullName>
    </submittedName>
</protein>
<dbReference type="Proteomes" id="UP001209878">
    <property type="component" value="Unassembled WGS sequence"/>
</dbReference>
<dbReference type="AlphaFoldDB" id="A0AAD9N2U2"/>
<gene>
    <name evidence="1" type="ORF">NP493_2150g00004</name>
</gene>
<accession>A0AAD9N2U2</accession>
<proteinExistence type="predicted"/>